<protein>
    <recommendedName>
        <fullName evidence="4">Response regulatory domain-containing protein</fullName>
    </recommendedName>
</protein>
<dbReference type="PANTHER" id="PTHR45339">
    <property type="entry name" value="HYBRID SIGNAL TRANSDUCTION HISTIDINE KINASE J"/>
    <property type="match status" value="1"/>
</dbReference>
<dbReference type="Gene3D" id="3.40.50.2300">
    <property type="match status" value="1"/>
</dbReference>
<evidence type="ECO:0000313" key="5">
    <source>
        <dbReference type="EMBL" id="OGG96681.1"/>
    </source>
</evidence>
<accession>A0A1F6GEZ4</accession>
<dbReference type="AlphaFoldDB" id="A0A1F6GEZ4"/>
<dbReference type="InterPro" id="IPR011006">
    <property type="entry name" value="CheY-like_superfamily"/>
</dbReference>
<dbReference type="PANTHER" id="PTHR45339:SF1">
    <property type="entry name" value="HYBRID SIGNAL TRANSDUCTION HISTIDINE KINASE J"/>
    <property type="match status" value="1"/>
</dbReference>
<evidence type="ECO:0000256" key="2">
    <source>
        <dbReference type="ARBA" id="ARBA00023012"/>
    </source>
</evidence>
<evidence type="ECO:0000256" key="1">
    <source>
        <dbReference type="ARBA" id="ARBA00022553"/>
    </source>
</evidence>
<comment type="caution">
    <text evidence="5">The sequence shown here is derived from an EMBL/GenBank/DDBJ whole genome shotgun (WGS) entry which is preliminary data.</text>
</comment>
<name>A0A1F6GEZ4_9PROT</name>
<dbReference type="SUPFAM" id="SSF52172">
    <property type="entry name" value="CheY-like"/>
    <property type="match status" value="1"/>
</dbReference>
<evidence type="ECO:0000259" key="4">
    <source>
        <dbReference type="PROSITE" id="PS50110"/>
    </source>
</evidence>
<dbReference type="Proteomes" id="UP000178449">
    <property type="component" value="Unassembled WGS sequence"/>
</dbReference>
<feature type="modified residue" description="4-aspartylphosphate" evidence="3">
    <location>
        <position position="59"/>
    </location>
</feature>
<organism evidence="5 6">
    <name type="scientific">Candidatus Lambdaproteobacteria bacterium RIFOXYD2_FULL_50_16</name>
    <dbReference type="NCBI Taxonomy" id="1817772"/>
    <lineage>
        <taxon>Bacteria</taxon>
        <taxon>Pseudomonadati</taxon>
        <taxon>Pseudomonadota</taxon>
        <taxon>Candidatus Lambdaproteobacteria</taxon>
    </lineage>
</organism>
<evidence type="ECO:0000256" key="3">
    <source>
        <dbReference type="PROSITE-ProRule" id="PRU00169"/>
    </source>
</evidence>
<dbReference type="EMBL" id="MFNE01000010">
    <property type="protein sequence ID" value="OGG96681.1"/>
    <property type="molecule type" value="Genomic_DNA"/>
</dbReference>
<dbReference type="STRING" id="1817772.A2527_03750"/>
<dbReference type="GO" id="GO:0000160">
    <property type="term" value="P:phosphorelay signal transduction system"/>
    <property type="evidence" value="ECO:0007669"/>
    <property type="project" value="UniProtKB-KW"/>
</dbReference>
<proteinExistence type="predicted"/>
<keyword evidence="2" id="KW-0902">Two-component regulatory system</keyword>
<sequence length="135" mass="15157">MKAKPQFLIVDDNRMNRSMLGHLLSPFGQCQEAVNGQEAVDCYEQAKGENRLYDLIFMDVVMPVMDGNMAVAKIRQTERDSGLHPVEVVMISALHEGEDIEASRAAGASLYLAKPVKEKSIYELLNQLGYQRRVD</sequence>
<keyword evidence="1 3" id="KW-0597">Phosphoprotein</keyword>
<evidence type="ECO:0000313" key="6">
    <source>
        <dbReference type="Proteomes" id="UP000178449"/>
    </source>
</evidence>
<reference evidence="5 6" key="1">
    <citation type="journal article" date="2016" name="Nat. Commun.">
        <title>Thousands of microbial genomes shed light on interconnected biogeochemical processes in an aquifer system.</title>
        <authorList>
            <person name="Anantharaman K."/>
            <person name="Brown C.T."/>
            <person name="Hug L.A."/>
            <person name="Sharon I."/>
            <person name="Castelle C.J."/>
            <person name="Probst A.J."/>
            <person name="Thomas B.C."/>
            <person name="Singh A."/>
            <person name="Wilkins M.J."/>
            <person name="Karaoz U."/>
            <person name="Brodie E.L."/>
            <person name="Williams K.H."/>
            <person name="Hubbard S.S."/>
            <person name="Banfield J.F."/>
        </authorList>
    </citation>
    <scope>NUCLEOTIDE SEQUENCE [LARGE SCALE GENOMIC DNA]</scope>
</reference>
<dbReference type="Pfam" id="PF00072">
    <property type="entry name" value="Response_reg"/>
    <property type="match status" value="1"/>
</dbReference>
<dbReference type="SMART" id="SM00448">
    <property type="entry name" value="REC"/>
    <property type="match status" value="1"/>
</dbReference>
<feature type="domain" description="Response regulatory" evidence="4">
    <location>
        <begin position="6"/>
        <end position="129"/>
    </location>
</feature>
<gene>
    <name evidence="5" type="ORF">A2527_03750</name>
</gene>
<dbReference type="CDD" id="cd17546">
    <property type="entry name" value="REC_hyHK_CKI1_RcsC-like"/>
    <property type="match status" value="1"/>
</dbReference>
<dbReference type="InterPro" id="IPR001789">
    <property type="entry name" value="Sig_transdc_resp-reg_receiver"/>
</dbReference>
<dbReference type="PROSITE" id="PS50110">
    <property type="entry name" value="RESPONSE_REGULATORY"/>
    <property type="match status" value="1"/>
</dbReference>